<feature type="transmembrane region" description="Helical" evidence="5">
    <location>
        <begin position="115"/>
        <end position="135"/>
    </location>
</feature>
<feature type="transmembrane region" description="Helical" evidence="5">
    <location>
        <begin position="167"/>
        <end position="189"/>
    </location>
</feature>
<comment type="subcellular location">
    <subcellularLocation>
        <location evidence="1">Membrane</location>
        <topology evidence="1">Multi-pass membrane protein</topology>
    </subcellularLocation>
</comment>
<dbReference type="PANTHER" id="PTHR24064">
    <property type="entry name" value="SOLUTE CARRIER FAMILY 22 MEMBER"/>
    <property type="match status" value="1"/>
</dbReference>
<accession>A0AAW1T659</accession>
<feature type="transmembrane region" description="Helical" evidence="5">
    <location>
        <begin position="366"/>
        <end position="386"/>
    </location>
</feature>
<dbReference type="PROSITE" id="PS00216">
    <property type="entry name" value="SUGAR_TRANSPORT_1"/>
    <property type="match status" value="1"/>
</dbReference>
<evidence type="ECO:0000256" key="5">
    <source>
        <dbReference type="SAM" id="Phobius"/>
    </source>
</evidence>
<dbReference type="PROSITE" id="PS50850">
    <property type="entry name" value="MFS"/>
    <property type="match status" value="1"/>
</dbReference>
<comment type="caution">
    <text evidence="7">The sequence shown here is derived from an EMBL/GenBank/DDBJ whole genome shotgun (WGS) entry which is preliminary data.</text>
</comment>
<dbReference type="EMBL" id="JALJOV010000366">
    <property type="protein sequence ID" value="KAK9864328.1"/>
    <property type="molecule type" value="Genomic_DNA"/>
</dbReference>
<feature type="transmembrane region" description="Helical" evidence="5">
    <location>
        <begin position="30"/>
        <end position="52"/>
    </location>
</feature>
<dbReference type="GO" id="GO:0022857">
    <property type="term" value="F:transmembrane transporter activity"/>
    <property type="evidence" value="ECO:0007669"/>
    <property type="project" value="InterPro"/>
</dbReference>
<organism evidence="7 8">
    <name type="scientific">Apatococcus fuscideae</name>
    <dbReference type="NCBI Taxonomy" id="2026836"/>
    <lineage>
        <taxon>Eukaryota</taxon>
        <taxon>Viridiplantae</taxon>
        <taxon>Chlorophyta</taxon>
        <taxon>core chlorophytes</taxon>
        <taxon>Trebouxiophyceae</taxon>
        <taxon>Chlorellales</taxon>
        <taxon>Chlorellaceae</taxon>
        <taxon>Apatococcus</taxon>
    </lineage>
</organism>
<feature type="transmembrane region" description="Helical" evidence="5">
    <location>
        <begin position="342"/>
        <end position="359"/>
    </location>
</feature>
<evidence type="ECO:0000259" key="6">
    <source>
        <dbReference type="PROSITE" id="PS50850"/>
    </source>
</evidence>
<keyword evidence="2 5" id="KW-0812">Transmembrane</keyword>
<protein>
    <recommendedName>
        <fullName evidence="6">Major facilitator superfamily (MFS) profile domain-containing protein</fullName>
    </recommendedName>
</protein>
<feature type="transmembrane region" description="Helical" evidence="5">
    <location>
        <begin position="201"/>
        <end position="222"/>
    </location>
</feature>
<evidence type="ECO:0000256" key="4">
    <source>
        <dbReference type="ARBA" id="ARBA00023136"/>
    </source>
</evidence>
<dbReference type="GO" id="GO:0016020">
    <property type="term" value="C:membrane"/>
    <property type="evidence" value="ECO:0007669"/>
    <property type="project" value="UniProtKB-SubCell"/>
</dbReference>
<keyword evidence="8" id="KW-1185">Reference proteome</keyword>
<dbReference type="Gene3D" id="1.20.1250.20">
    <property type="entry name" value="MFS general substrate transporter like domains"/>
    <property type="match status" value="1"/>
</dbReference>
<feature type="transmembrane region" description="Helical" evidence="5">
    <location>
        <begin position="451"/>
        <end position="472"/>
    </location>
</feature>
<keyword evidence="3 5" id="KW-1133">Transmembrane helix</keyword>
<reference evidence="7 8" key="1">
    <citation type="journal article" date="2024" name="Nat. Commun.">
        <title>Phylogenomics reveals the evolutionary origins of lichenization in chlorophyte algae.</title>
        <authorList>
            <person name="Puginier C."/>
            <person name="Libourel C."/>
            <person name="Otte J."/>
            <person name="Skaloud P."/>
            <person name="Haon M."/>
            <person name="Grisel S."/>
            <person name="Petersen M."/>
            <person name="Berrin J.G."/>
            <person name="Delaux P.M."/>
            <person name="Dal Grande F."/>
            <person name="Keller J."/>
        </authorList>
    </citation>
    <scope>NUCLEOTIDE SEQUENCE [LARGE SCALE GENOMIC DNA]</scope>
    <source>
        <strain evidence="7 8">SAG 2523</strain>
    </source>
</reference>
<keyword evidence="4 5" id="KW-0472">Membrane</keyword>
<dbReference type="Pfam" id="PF07690">
    <property type="entry name" value="MFS_1"/>
    <property type="match status" value="1"/>
</dbReference>
<evidence type="ECO:0000313" key="8">
    <source>
        <dbReference type="Proteomes" id="UP001485043"/>
    </source>
</evidence>
<dbReference type="InterPro" id="IPR011701">
    <property type="entry name" value="MFS"/>
</dbReference>
<dbReference type="InterPro" id="IPR005829">
    <property type="entry name" value="Sugar_transporter_CS"/>
</dbReference>
<feature type="domain" description="Major facilitator superfamily (MFS) profile" evidence="6">
    <location>
        <begin position="30"/>
        <end position="477"/>
    </location>
</feature>
<evidence type="ECO:0000256" key="1">
    <source>
        <dbReference type="ARBA" id="ARBA00004141"/>
    </source>
</evidence>
<proteinExistence type="predicted"/>
<dbReference type="InterPro" id="IPR036259">
    <property type="entry name" value="MFS_trans_sf"/>
</dbReference>
<gene>
    <name evidence="7" type="ORF">WJX84_000132</name>
</gene>
<sequence length="534" mass="57435">MQAVLLRKEVSIDEALQRSIGEFGWGQKKLFLLVSLPLIPAALQTFLLPFTVLDPAKQHWWECTANAGEACRDVFAQALPDLCSLPRESWRWTRRTHSIISEWNLVCGNSWAPQLIYTGFFVGLLIGTTAFGAFADRYGRRKGLLMACGLAALLACTNALAPSFWWYLLLQSGTGIGVAGVWLLSFAMATEPVGPAWQGHAGIATHLFFACGACSASLLSFLVPSWRLATFLAGVTMAAPLLLAAYLPESPRWLLATGRKGEAVAGLAAIASLNKTHLPEAPLADMGLALAALRPISEAFAHARLQRRLLLLLLSASALALAYWGVLLLVSSAQGSTHLNQALAAAVELPAIVLTLLLLDRVGRRPIFCFALLQGGTSLLLCTLTAGWLQRVWLIASKFGLAAGFALLPMYSAELFPASLRASVVDALQQAARIGCCAAPGLLLIGERVPAFVPFLVIGAGLLISGILSLTLPETLDSGSLDTGQELASPRTRLKWPSLFRPQTLRQWLRPFKAHSGFSFARLSETDMQSNVLS</sequence>
<evidence type="ECO:0000313" key="7">
    <source>
        <dbReference type="EMBL" id="KAK9864328.1"/>
    </source>
</evidence>
<dbReference type="InterPro" id="IPR020846">
    <property type="entry name" value="MFS_dom"/>
</dbReference>
<evidence type="ECO:0000256" key="2">
    <source>
        <dbReference type="ARBA" id="ARBA00022692"/>
    </source>
</evidence>
<feature type="transmembrane region" description="Helical" evidence="5">
    <location>
        <begin position="309"/>
        <end position="330"/>
    </location>
</feature>
<name>A0AAW1T659_9CHLO</name>
<evidence type="ECO:0000256" key="3">
    <source>
        <dbReference type="ARBA" id="ARBA00022989"/>
    </source>
</evidence>
<dbReference type="Proteomes" id="UP001485043">
    <property type="component" value="Unassembled WGS sequence"/>
</dbReference>
<dbReference type="AlphaFoldDB" id="A0AAW1T659"/>
<dbReference type="SUPFAM" id="SSF103473">
    <property type="entry name" value="MFS general substrate transporter"/>
    <property type="match status" value="1"/>
</dbReference>